<evidence type="ECO:0000313" key="2">
    <source>
        <dbReference type="Proteomes" id="UP000821845"/>
    </source>
</evidence>
<evidence type="ECO:0000313" key="1">
    <source>
        <dbReference type="EMBL" id="KAH6937824.1"/>
    </source>
</evidence>
<accession>A0ACB7SYV4</accession>
<protein>
    <submittedName>
        <fullName evidence="1">Uncharacterized protein</fullName>
    </submittedName>
</protein>
<organism evidence="1 2">
    <name type="scientific">Hyalomma asiaticum</name>
    <name type="common">Tick</name>
    <dbReference type="NCBI Taxonomy" id="266040"/>
    <lineage>
        <taxon>Eukaryota</taxon>
        <taxon>Metazoa</taxon>
        <taxon>Ecdysozoa</taxon>
        <taxon>Arthropoda</taxon>
        <taxon>Chelicerata</taxon>
        <taxon>Arachnida</taxon>
        <taxon>Acari</taxon>
        <taxon>Parasitiformes</taxon>
        <taxon>Ixodida</taxon>
        <taxon>Ixodoidea</taxon>
        <taxon>Ixodidae</taxon>
        <taxon>Hyalomminae</taxon>
        <taxon>Hyalomma</taxon>
    </lineage>
</organism>
<gene>
    <name evidence="1" type="ORF">HPB50_004210</name>
</gene>
<keyword evidence="2" id="KW-1185">Reference proteome</keyword>
<dbReference type="EMBL" id="CM023482">
    <property type="protein sequence ID" value="KAH6937824.1"/>
    <property type="molecule type" value="Genomic_DNA"/>
</dbReference>
<sequence length="93" mass="10289">MMMPPKTVIPRKRPKRLPLYIKFHLSQRPQTAIAGSGEKIEPQTARLLRASAPAEAVDRFLFMSSHGRRLAPRTASVLTGATSYSRKIDGGTD</sequence>
<dbReference type="Proteomes" id="UP000821845">
    <property type="component" value="Chromosome 2"/>
</dbReference>
<name>A0ACB7SYV4_HYAAI</name>
<reference evidence="1" key="1">
    <citation type="submission" date="2020-05" db="EMBL/GenBank/DDBJ databases">
        <title>Large-scale comparative analyses of tick genomes elucidate their genetic diversity and vector capacities.</title>
        <authorList>
            <person name="Jia N."/>
            <person name="Wang J."/>
            <person name="Shi W."/>
            <person name="Du L."/>
            <person name="Sun Y."/>
            <person name="Zhan W."/>
            <person name="Jiang J."/>
            <person name="Wang Q."/>
            <person name="Zhang B."/>
            <person name="Ji P."/>
            <person name="Sakyi L.B."/>
            <person name="Cui X."/>
            <person name="Yuan T."/>
            <person name="Jiang B."/>
            <person name="Yang W."/>
            <person name="Lam T.T.-Y."/>
            <person name="Chang Q."/>
            <person name="Ding S."/>
            <person name="Wang X."/>
            <person name="Zhu J."/>
            <person name="Ruan X."/>
            <person name="Zhao L."/>
            <person name="Wei J."/>
            <person name="Que T."/>
            <person name="Du C."/>
            <person name="Cheng J."/>
            <person name="Dai P."/>
            <person name="Han X."/>
            <person name="Huang E."/>
            <person name="Gao Y."/>
            <person name="Liu J."/>
            <person name="Shao H."/>
            <person name="Ye R."/>
            <person name="Li L."/>
            <person name="Wei W."/>
            <person name="Wang X."/>
            <person name="Wang C."/>
            <person name="Yang T."/>
            <person name="Huo Q."/>
            <person name="Li W."/>
            <person name="Guo W."/>
            <person name="Chen H."/>
            <person name="Zhou L."/>
            <person name="Ni X."/>
            <person name="Tian J."/>
            <person name="Zhou Y."/>
            <person name="Sheng Y."/>
            <person name="Liu T."/>
            <person name="Pan Y."/>
            <person name="Xia L."/>
            <person name="Li J."/>
            <person name="Zhao F."/>
            <person name="Cao W."/>
        </authorList>
    </citation>
    <scope>NUCLEOTIDE SEQUENCE</scope>
    <source>
        <strain evidence="1">Hyas-2018</strain>
    </source>
</reference>
<comment type="caution">
    <text evidence="1">The sequence shown here is derived from an EMBL/GenBank/DDBJ whole genome shotgun (WGS) entry which is preliminary data.</text>
</comment>
<proteinExistence type="predicted"/>